<protein>
    <recommendedName>
        <fullName evidence="7">Metallopeptidase domain-containing protein</fullName>
    </recommendedName>
</protein>
<keyword evidence="6" id="KW-1185">Reference proteome</keyword>
<dbReference type="PANTHER" id="PTHR38730:SF1">
    <property type="entry name" value="SLL7028 PROTEIN"/>
    <property type="match status" value="1"/>
</dbReference>
<evidence type="ECO:0000259" key="2">
    <source>
        <dbReference type="Pfam" id="PF13203"/>
    </source>
</evidence>
<dbReference type="InterPro" id="IPR025154">
    <property type="entry name" value="Put_metallopeptidase_dom"/>
</dbReference>
<evidence type="ECO:0000313" key="6">
    <source>
        <dbReference type="Proteomes" id="UP000322283"/>
    </source>
</evidence>
<evidence type="ECO:0000313" key="5">
    <source>
        <dbReference type="Proteomes" id="UP000094598"/>
    </source>
</evidence>
<dbReference type="Proteomes" id="UP000322283">
    <property type="component" value="Unassembled WGS sequence"/>
</dbReference>
<dbReference type="Proteomes" id="UP000094598">
    <property type="component" value="Chromosome"/>
</dbReference>
<gene>
    <name evidence="3" type="ORF">Maut_02208</name>
    <name evidence="4" type="ORF">MTAT_19810</name>
</gene>
<dbReference type="PANTHER" id="PTHR38730">
    <property type="entry name" value="SLL7028 PROTEIN"/>
    <property type="match status" value="1"/>
</dbReference>
<dbReference type="RefSeq" id="WP_069590386.1">
    <property type="nucleotide sequence ID" value="NZ_VCDX01000006.1"/>
</dbReference>
<feature type="domain" description="VWA-like" evidence="1">
    <location>
        <begin position="271"/>
        <end position="387"/>
    </location>
</feature>
<dbReference type="Pfam" id="PF09967">
    <property type="entry name" value="DUF2201"/>
    <property type="match status" value="1"/>
</dbReference>
<name>A0AAC9HK93_NEOTH</name>
<organism evidence="3 5">
    <name type="scientific">Neomoorella thermoacetica</name>
    <name type="common">Clostridium thermoaceticum</name>
    <dbReference type="NCBI Taxonomy" id="1525"/>
    <lineage>
        <taxon>Bacteria</taxon>
        <taxon>Bacillati</taxon>
        <taxon>Bacillota</taxon>
        <taxon>Clostridia</taxon>
        <taxon>Neomoorellales</taxon>
        <taxon>Neomoorellaceae</taxon>
        <taxon>Neomoorella</taxon>
    </lineage>
</organism>
<proteinExistence type="predicted"/>
<evidence type="ECO:0000313" key="4">
    <source>
        <dbReference type="EMBL" id="TYL12739.1"/>
    </source>
</evidence>
<evidence type="ECO:0008006" key="7">
    <source>
        <dbReference type="Google" id="ProtNLM"/>
    </source>
</evidence>
<dbReference type="InterPro" id="IPR018698">
    <property type="entry name" value="VWA-like_dom"/>
</dbReference>
<evidence type="ECO:0000259" key="1">
    <source>
        <dbReference type="Pfam" id="PF09967"/>
    </source>
</evidence>
<feature type="domain" description="Putative metallopeptidase" evidence="2">
    <location>
        <begin position="14"/>
        <end position="255"/>
    </location>
</feature>
<accession>A0AAC9HK93</accession>
<reference evidence="4 6" key="2">
    <citation type="submission" date="2019-05" db="EMBL/GenBank/DDBJ databases">
        <title>Genome sequence of Moorella thermoacetica ATCC 33924.</title>
        <authorList>
            <person name="Poehlein A."/>
            <person name="Bengelsdorf F.R."/>
            <person name="Duerre P."/>
            <person name="Daniel R."/>
        </authorList>
    </citation>
    <scope>NUCLEOTIDE SEQUENCE [LARGE SCALE GENOMIC DNA]</scope>
    <source>
        <strain evidence="4 6">ATCC 33924</strain>
    </source>
</reference>
<dbReference type="InterPro" id="IPR036465">
    <property type="entry name" value="vWFA_dom_sf"/>
</dbReference>
<dbReference type="EMBL" id="CP017019">
    <property type="protein sequence ID" value="AOQ24636.1"/>
    <property type="molecule type" value="Genomic_DNA"/>
</dbReference>
<evidence type="ECO:0000313" key="3">
    <source>
        <dbReference type="EMBL" id="AOQ24636.1"/>
    </source>
</evidence>
<dbReference type="SUPFAM" id="SSF53300">
    <property type="entry name" value="vWA-like"/>
    <property type="match status" value="1"/>
</dbReference>
<reference evidence="3 5" key="1">
    <citation type="submission" date="2016-08" db="EMBL/GenBank/DDBJ databases">
        <title>Moorella thermoacetica DSM 103132.</title>
        <authorList>
            <person name="Jendresen C.B."/>
            <person name="Redl S.M."/>
            <person name="Jensen T.O."/>
            <person name="Nielsen A.T."/>
        </authorList>
    </citation>
    <scope>NUCLEOTIDE SEQUENCE [LARGE SCALE GENOMIC DNA]</scope>
    <source>
        <strain evidence="3 5">DSM 103132</strain>
    </source>
</reference>
<dbReference type="AlphaFoldDB" id="A0AAC9HK93"/>
<dbReference type="Pfam" id="PF13203">
    <property type="entry name" value="DUF2201_N"/>
    <property type="match status" value="1"/>
</dbReference>
<sequence>MAGGIKVVQDTMINLLTNYPFYGALATSMQVVSAADFPYAAVKAGMPPVLYVNPDSLQGLRAPERLGVFIHELLHLILLHFGRQSGRDQKLWNIACDLAVNQLVLRGGEKNVTLPCDAITVHSLEKDLGIDLPRNAGAEVYYDILDKHLPRLKITVVNNQIKVELNVNGEKREYTASQILEGDDSNLDKELMKGYLNKLIEQAKQVGSMPGHLEVVLKDLYAPPQVDWRRVLRRFLAGRGKMLNQQTWLKESRRFEGFPGRSKRVGMTALLAIDTSGSISDNDLQVFLNEIRAVSKITGTKVWVTQCDVEPTAPIELKRFVKNPRFTGRGGTDFRPVFKMADEMHVPLVIYLTDGYGTAPEIVHQRVLWVLTKDHRVPADYGTSVVLGVS</sequence>
<dbReference type="EMBL" id="VCDX01000006">
    <property type="protein sequence ID" value="TYL12739.1"/>
    <property type="molecule type" value="Genomic_DNA"/>
</dbReference>